<sequence length="429" mass="49422">MKHSNDSFILKQRRVHFKLSTRPDRQQEDLKKKYSPINNPDAIGLKSENPKLISTKSSQNQSETSEDVDNEFQRPTYTLYKKEKLNLSWNKISSIGSGLRNLGNTCFLNSVLQCLTYTPPLANILLASEHGKKCKNQQFCMMCELENHVAMALGSGQDSIVPRSIASKIKNIAKHMRIGRQEDAHEFLRFVIERLQNSVLRGYEKLDNRIKETNMIYQIFGGYLQSQVTCLECKYKSNTFDPCLDISLDIKGCDSIKRAFELFVRSETLTQSNKYKCSRCKKLTNAQKQITIYEAPMVLTIQLKRFDFTKSLSGSGKIGKIIDFDEVLSLGPYMSKSHQHENPIYHLYAVLVHQGSSCNSGHYYCFVKNSNGIWYEMNDSSVSQVSLKTVLRQPAYLLFYVRDPSSINRNPSKINVYYSIYLLYLFYDY</sequence>
<keyword evidence="3 7" id="KW-0645">Protease</keyword>
<keyword evidence="6 7" id="KW-0788">Thiol protease</keyword>
<evidence type="ECO:0000259" key="9">
    <source>
        <dbReference type="PROSITE" id="PS50235"/>
    </source>
</evidence>
<dbReference type="GO" id="GO:0005829">
    <property type="term" value="C:cytosol"/>
    <property type="evidence" value="ECO:0007669"/>
    <property type="project" value="TreeGrafter"/>
</dbReference>
<evidence type="ECO:0000256" key="4">
    <source>
        <dbReference type="ARBA" id="ARBA00022786"/>
    </source>
</evidence>
<evidence type="ECO:0000256" key="8">
    <source>
        <dbReference type="SAM" id="MobiDB-lite"/>
    </source>
</evidence>
<comment type="caution">
    <text evidence="10">The sequence shown here is derived from an EMBL/GenBank/DDBJ whole genome shotgun (WGS) entry which is preliminary data.</text>
</comment>
<protein>
    <recommendedName>
        <fullName evidence="7">Ubiquitin carboxyl-terminal hydrolase</fullName>
        <ecNumber evidence="7">3.4.19.12</ecNumber>
    </recommendedName>
</protein>
<dbReference type="AlphaFoldDB" id="A0A1Y2FL65"/>
<dbReference type="InterPro" id="IPR050164">
    <property type="entry name" value="Peptidase_C19"/>
</dbReference>
<dbReference type="SUPFAM" id="SSF54001">
    <property type="entry name" value="Cysteine proteinases"/>
    <property type="match status" value="1"/>
</dbReference>
<dbReference type="InterPro" id="IPR001394">
    <property type="entry name" value="Peptidase_C19_UCH"/>
</dbReference>
<dbReference type="EC" id="3.4.19.12" evidence="7"/>
<dbReference type="PANTHER" id="PTHR24006:SF758">
    <property type="entry name" value="UBIQUITIN CARBOXYL-TERMINAL HYDROLASE 36"/>
    <property type="match status" value="1"/>
</dbReference>
<dbReference type="InterPro" id="IPR028889">
    <property type="entry name" value="USP"/>
</dbReference>
<dbReference type="Gene3D" id="3.90.70.10">
    <property type="entry name" value="Cysteine proteinases"/>
    <property type="match status" value="1"/>
</dbReference>
<feature type="compositionally biased region" description="Basic and acidic residues" evidence="8">
    <location>
        <begin position="21"/>
        <end position="32"/>
    </location>
</feature>
<evidence type="ECO:0000256" key="2">
    <source>
        <dbReference type="ARBA" id="ARBA00009085"/>
    </source>
</evidence>
<keyword evidence="11" id="KW-1185">Reference proteome</keyword>
<evidence type="ECO:0000256" key="5">
    <source>
        <dbReference type="ARBA" id="ARBA00022801"/>
    </source>
</evidence>
<dbReference type="PROSITE" id="PS00972">
    <property type="entry name" value="USP_1"/>
    <property type="match status" value="1"/>
</dbReference>
<dbReference type="PROSITE" id="PS50235">
    <property type="entry name" value="USP_3"/>
    <property type="match status" value="1"/>
</dbReference>
<dbReference type="Proteomes" id="UP000193920">
    <property type="component" value="Unassembled WGS sequence"/>
</dbReference>
<dbReference type="FunFam" id="3.90.70.10:FF:000119">
    <property type="entry name" value="Ubiquitin specific peptidase 36"/>
    <property type="match status" value="1"/>
</dbReference>
<accession>A0A1Y2FL65</accession>
<evidence type="ECO:0000256" key="1">
    <source>
        <dbReference type="ARBA" id="ARBA00000707"/>
    </source>
</evidence>
<dbReference type="InterPro" id="IPR038765">
    <property type="entry name" value="Papain-like_cys_pep_sf"/>
</dbReference>
<feature type="compositionally biased region" description="Polar residues" evidence="8">
    <location>
        <begin position="52"/>
        <end position="63"/>
    </location>
</feature>
<reference evidence="10 11" key="1">
    <citation type="submission" date="2016-08" db="EMBL/GenBank/DDBJ databases">
        <title>A Parts List for Fungal Cellulosomes Revealed by Comparative Genomics.</title>
        <authorList>
            <consortium name="DOE Joint Genome Institute"/>
            <person name="Haitjema C.H."/>
            <person name="Gilmore S.P."/>
            <person name="Henske J.K."/>
            <person name="Solomon K.V."/>
            <person name="De Groot R."/>
            <person name="Kuo A."/>
            <person name="Mondo S.J."/>
            <person name="Salamov A.A."/>
            <person name="Labutti K."/>
            <person name="Zhao Z."/>
            <person name="Chiniquy J."/>
            <person name="Barry K."/>
            <person name="Brewer H.M."/>
            <person name="Purvine S.O."/>
            <person name="Wright A.T."/>
            <person name="Boxma B."/>
            <person name="Van Alen T."/>
            <person name="Hackstein J.H."/>
            <person name="Baker S.E."/>
            <person name="Grigoriev I.V."/>
            <person name="O'Malley M.A."/>
        </authorList>
    </citation>
    <scope>NUCLEOTIDE SEQUENCE [LARGE SCALE GENOMIC DNA]</scope>
    <source>
        <strain evidence="10 11">G1</strain>
    </source>
</reference>
<keyword evidence="5 7" id="KW-0378">Hydrolase</keyword>
<evidence type="ECO:0000256" key="3">
    <source>
        <dbReference type="ARBA" id="ARBA00022670"/>
    </source>
</evidence>
<comment type="similarity">
    <text evidence="2 7">Belongs to the peptidase C19 family.</text>
</comment>
<evidence type="ECO:0000256" key="6">
    <source>
        <dbReference type="ARBA" id="ARBA00022807"/>
    </source>
</evidence>
<dbReference type="GO" id="GO:0006508">
    <property type="term" value="P:proteolysis"/>
    <property type="evidence" value="ECO:0007669"/>
    <property type="project" value="UniProtKB-KW"/>
</dbReference>
<comment type="catalytic activity">
    <reaction evidence="1 7">
        <text>Thiol-dependent hydrolysis of ester, thioester, amide, peptide and isopeptide bonds formed by the C-terminal Gly of ubiquitin (a 76-residue protein attached to proteins as an intracellular targeting signal).</text>
        <dbReference type="EC" id="3.4.19.12"/>
    </reaction>
</comment>
<dbReference type="PROSITE" id="PS00973">
    <property type="entry name" value="USP_2"/>
    <property type="match status" value="1"/>
</dbReference>
<dbReference type="InterPro" id="IPR018200">
    <property type="entry name" value="USP_CS"/>
</dbReference>
<dbReference type="PANTHER" id="PTHR24006">
    <property type="entry name" value="UBIQUITIN CARBOXYL-TERMINAL HYDROLASE"/>
    <property type="match status" value="1"/>
</dbReference>
<gene>
    <name evidence="10" type="ORF">LY90DRAFT_395862</name>
</gene>
<dbReference type="OrthoDB" id="420187at2759"/>
<dbReference type="GO" id="GO:0016579">
    <property type="term" value="P:protein deubiquitination"/>
    <property type="evidence" value="ECO:0007669"/>
    <property type="project" value="InterPro"/>
</dbReference>
<proteinExistence type="inferred from homology"/>
<dbReference type="GO" id="GO:0004843">
    <property type="term" value="F:cysteine-type deubiquitinase activity"/>
    <property type="evidence" value="ECO:0007669"/>
    <property type="project" value="UniProtKB-UniRule"/>
</dbReference>
<dbReference type="STRING" id="1754190.A0A1Y2FL65"/>
<evidence type="ECO:0000313" key="10">
    <source>
        <dbReference type="EMBL" id="ORY83936.1"/>
    </source>
</evidence>
<dbReference type="Pfam" id="PF00443">
    <property type="entry name" value="UCH"/>
    <property type="match status" value="1"/>
</dbReference>
<organism evidence="10 11">
    <name type="scientific">Neocallimastix californiae</name>
    <dbReference type="NCBI Taxonomy" id="1754190"/>
    <lineage>
        <taxon>Eukaryota</taxon>
        <taxon>Fungi</taxon>
        <taxon>Fungi incertae sedis</taxon>
        <taxon>Chytridiomycota</taxon>
        <taxon>Chytridiomycota incertae sedis</taxon>
        <taxon>Neocallimastigomycetes</taxon>
        <taxon>Neocallimastigales</taxon>
        <taxon>Neocallimastigaceae</taxon>
        <taxon>Neocallimastix</taxon>
    </lineage>
</organism>
<dbReference type="EMBL" id="MCOG01000006">
    <property type="protein sequence ID" value="ORY83936.1"/>
    <property type="molecule type" value="Genomic_DNA"/>
</dbReference>
<evidence type="ECO:0000313" key="11">
    <source>
        <dbReference type="Proteomes" id="UP000193920"/>
    </source>
</evidence>
<keyword evidence="4 7" id="KW-0833">Ubl conjugation pathway</keyword>
<dbReference type="CDD" id="cd02661">
    <property type="entry name" value="Peptidase_C19E"/>
    <property type="match status" value="1"/>
</dbReference>
<dbReference type="GO" id="GO:0005634">
    <property type="term" value="C:nucleus"/>
    <property type="evidence" value="ECO:0007669"/>
    <property type="project" value="TreeGrafter"/>
</dbReference>
<feature type="domain" description="USP" evidence="9">
    <location>
        <begin position="97"/>
        <end position="403"/>
    </location>
</feature>
<evidence type="ECO:0000256" key="7">
    <source>
        <dbReference type="RuleBase" id="RU366025"/>
    </source>
</evidence>
<name>A0A1Y2FL65_9FUNG</name>
<feature type="region of interest" description="Disordered" evidence="8">
    <location>
        <begin position="19"/>
        <end position="70"/>
    </location>
</feature>